<proteinExistence type="predicted"/>
<reference evidence="4 5" key="1">
    <citation type="submission" date="2019-06" db="EMBL/GenBank/DDBJ databases">
        <title>Sequencing the genomes of 1000 actinobacteria strains.</title>
        <authorList>
            <person name="Klenk H.-P."/>
        </authorList>
    </citation>
    <scope>NUCLEOTIDE SEQUENCE [LARGE SCALE GENOMIC DNA]</scope>
    <source>
        <strain evidence="4 5">DSM 102200</strain>
    </source>
</reference>
<evidence type="ECO:0000259" key="3">
    <source>
        <dbReference type="PROSITE" id="PS50977"/>
    </source>
</evidence>
<sequence length="189" mass="20712">MTTIDTVVRRRESPARRRVLDAAGALFYAEGIHAVGIDRVIAEAAVAKATFYHHFPSKDDLVCAYLREQSDLVRSATVPVGDTPADQVVSVFESIGEFTCGPGFRGCAFVNAAAEYPDPRHPVRVVVADHRAWFRGVLRDLLTAARHPDVERTATMLVLLRDGLVVGGDLDDSMENRALVRENVSRILG</sequence>
<dbReference type="Gene3D" id="1.10.357.10">
    <property type="entry name" value="Tetracycline Repressor, domain 2"/>
    <property type="match status" value="1"/>
</dbReference>
<feature type="domain" description="HTH tetR-type" evidence="3">
    <location>
        <begin position="13"/>
        <end position="73"/>
    </location>
</feature>
<keyword evidence="1 2" id="KW-0238">DNA-binding</keyword>
<dbReference type="SUPFAM" id="SSF48498">
    <property type="entry name" value="Tetracyclin repressor-like, C-terminal domain"/>
    <property type="match status" value="1"/>
</dbReference>
<protein>
    <submittedName>
        <fullName evidence="4">TetR family transcriptional regulator</fullName>
    </submittedName>
</protein>
<dbReference type="PANTHER" id="PTHR30055:SF200">
    <property type="entry name" value="HTH-TYPE TRANSCRIPTIONAL REPRESSOR BDCR"/>
    <property type="match status" value="1"/>
</dbReference>
<evidence type="ECO:0000313" key="4">
    <source>
        <dbReference type="EMBL" id="TQL97897.1"/>
    </source>
</evidence>
<dbReference type="Pfam" id="PF00440">
    <property type="entry name" value="TetR_N"/>
    <property type="match status" value="1"/>
</dbReference>
<gene>
    <name evidence="4" type="ORF">FB559_3508</name>
</gene>
<dbReference type="PROSITE" id="PS50977">
    <property type="entry name" value="HTH_TETR_2"/>
    <property type="match status" value="1"/>
</dbReference>
<accession>A0A543CLV4</accession>
<evidence type="ECO:0000313" key="5">
    <source>
        <dbReference type="Proteomes" id="UP000316096"/>
    </source>
</evidence>
<dbReference type="GO" id="GO:0000976">
    <property type="term" value="F:transcription cis-regulatory region binding"/>
    <property type="evidence" value="ECO:0007669"/>
    <property type="project" value="TreeGrafter"/>
</dbReference>
<dbReference type="InterPro" id="IPR001647">
    <property type="entry name" value="HTH_TetR"/>
</dbReference>
<comment type="caution">
    <text evidence="4">The sequence shown here is derived from an EMBL/GenBank/DDBJ whole genome shotgun (WGS) entry which is preliminary data.</text>
</comment>
<name>A0A543CLV4_9ACTN</name>
<evidence type="ECO:0000256" key="2">
    <source>
        <dbReference type="PROSITE-ProRule" id="PRU00335"/>
    </source>
</evidence>
<dbReference type="SUPFAM" id="SSF46689">
    <property type="entry name" value="Homeodomain-like"/>
    <property type="match status" value="1"/>
</dbReference>
<dbReference type="EMBL" id="VFOZ01000001">
    <property type="protein sequence ID" value="TQL97897.1"/>
    <property type="molecule type" value="Genomic_DNA"/>
</dbReference>
<organism evidence="4 5">
    <name type="scientific">Actinoallomurus bryophytorum</name>
    <dbReference type="NCBI Taxonomy" id="1490222"/>
    <lineage>
        <taxon>Bacteria</taxon>
        <taxon>Bacillati</taxon>
        <taxon>Actinomycetota</taxon>
        <taxon>Actinomycetes</taxon>
        <taxon>Streptosporangiales</taxon>
        <taxon>Thermomonosporaceae</taxon>
        <taxon>Actinoallomurus</taxon>
    </lineage>
</organism>
<dbReference type="Proteomes" id="UP000316096">
    <property type="component" value="Unassembled WGS sequence"/>
</dbReference>
<feature type="DNA-binding region" description="H-T-H motif" evidence="2">
    <location>
        <begin position="36"/>
        <end position="55"/>
    </location>
</feature>
<dbReference type="PANTHER" id="PTHR30055">
    <property type="entry name" value="HTH-TYPE TRANSCRIPTIONAL REGULATOR RUTR"/>
    <property type="match status" value="1"/>
</dbReference>
<dbReference type="InterPro" id="IPR050109">
    <property type="entry name" value="HTH-type_TetR-like_transc_reg"/>
</dbReference>
<dbReference type="PRINTS" id="PR00455">
    <property type="entry name" value="HTHTETR"/>
</dbReference>
<evidence type="ECO:0000256" key="1">
    <source>
        <dbReference type="ARBA" id="ARBA00023125"/>
    </source>
</evidence>
<dbReference type="InterPro" id="IPR036271">
    <property type="entry name" value="Tet_transcr_reg_TetR-rel_C_sf"/>
</dbReference>
<dbReference type="RefSeq" id="WP_141956566.1">
    <property type="nucleotide sequence ID" value="NZ_VFOZ01000001.1"/>
</dbReference>
<dbReference type="InterPro" id="IPR009057">
    <property type="entry name" value="Homeodomain-like_sf"/>
</dbReference>
<dbReference type="OrthoDB" id="4214267at2"/>
<dbReference type="AlphaFoldDB" id="A0A543CLV4"/>
<dbReference type="GO" id="GO:0003700">
    <property type="term" value="F:DNA-binding transcription factor activity"/>
    <property type="evidence" value="ECO:0007669"/>
    <property type="project" value="TreeGrafter"/>
</dbReference>
<keyword evidence="5" id="KW-1185">Reference proteome</keyword>